<dbReference type="AlphaFoldDB" id="V8C5X5"/>
<dbReference type="InterPro" id="IPR036259">
    <property type="entry name" value="MFS_trans_sf"/>
</dbReference>
<sequence length="387" mass="41396">MKASEKIFWLNVIFLVALTLNLRAPITSLGPIIEPIKNAYSINSALGGLLTSLPLIAFGSVSFLVAYFTPMRAIVVGIVLIIVGEVYRSFGGSAGLFVGMALLGSGIAIANVLLPSFVKEKFPHKIATMMGAYSLVLNLSGIFGILLALPLLSLLGLQYSLLVWLPFALLAFVVYIPQMRNGRILRTIKRQKSKINVFTQPSAWKITAFMGAQSFVAYSMFAWLALIVSEMGYGSEFGASILLLAQAIAVPIGFVGPVILGKLRNAYRAVYMACLCGLYVVGFACLIYLDSRIGVVIGAICIGIPMGGVFAIALLFISTKSANSLIASKLSAMAQGFGYLIASTAPFIIGLMHDYFESFAQALHLLLLVGVVVSVLGLIAYRAKVIE</sequence>
<dbReference type="OrthoDB" id="5317164at2"/>
<dbReference type="eggNOG" id="COG2807">
    <property type="taxonomic scope" value="Bacteria"/>
</dbReference>
<dbReference type="SUPFAM" id="SSF103473">
    <property type="entry name" value="MFS general substrate transporter"/>
    <property type="match status" value="1"/>
</dbReference>
<feature type="transmembrane region" description="Helical" evidence="4">
    <location>
        <begin position="337"/>
        <end position="356"/>
    </location>
</feature>
<dbReference type="GO" id="GO:0022857">
    <property type="term" value="F:transmembrane transporter activity"/>
    <property type="evidence" value="ECO:0007669"/>
    <property type="project" value="InterPro"/>
</dbReference>
<organism evidence="5 6">
    <name type="scientific">Helicobacter macacae MIT 99-5501</name>
    <dbReference type="NCBI Taxonomy" id="1357400"/>
    <lineage>
        <taxon>Bacteria</taxon>
        <taxon>Pseudomonadati</taxon>
        <taxon>Campylobacterota</taxon>
        <taxon>Epsilonproteobacteria</taxon>
        <taxon>Campylobacterales</taxon>
        <taxon>Helicobacteraceae</taxon>
        <taxon>Helicobacter</taxon>
    </lineage>
</organism>
<name>V8C5X5_9HELI</name>
<dbReference type="InterPro" id="IPR011701">
    <property type="entry name" value="MFS"/>
</dbReference>
<protein>
    <recommendedName>
        <fullName evidence="7">Major facilitator superfamily (MFS) profile domain-containing protein</fullName>
    </recommendedName>
</protein>
<dbReference type="PATRIC" id="fig|1357400.3.peg.2107"/>
<feature type="transmembrane region" description="Helical" evidence="4">
    <location>
        <begin position="157"/>
        <end position="176"/>
    </location>
</feature>
<evidence type="ECO:0000256" key="1">
    <source>
        <dbReference type="ARBA" id="ARBA00022692"/>
    </source>
</evidence>
<keyword evidence="1 4" id="KW-0812">Transmembrane</keyword>
<feature type="transmembrane region" description="Helical" evidence="4">
    <location>
        <begin position="130"/>
        <end position="151"/>
    </location>
</feature>
<reference evidence="5 6" key="1">
    <citation type="journal article" date="2014" name="Genome Announc.">
        <title>Draft genome sequences of six enterohepatic helicobacter species isolated from humans and one from rhesus macaques.</title>
        <authorList>
            <person name="Shen Z."/>
            <person name="Sheh A."/>
            <person name="Young S.K."/>
            <person name="Abouelliel A."/>
            <person name="Ward D.V."/>
            <person name="Earl A.M."/>
            <person name="Fox J.G."/>
        </authorList>
    </citation>
    <scope>NUCLEOTIDE SEQUENCE [LARGE SCALE GENOMIC DNA]</scope>
    <source>
        <strain evidence="5 6">MIT 99-5501</strain>
    </source>
</reference>
<dbReference type="Gene3D" id="1.20.1250.20">
    <property type="entry name" value="MFS general substrate transporter like domains"/>
    <property type="match status" value="1"/>
</dbReference>
<dbReference type="InterPro" id="IPR052524">
    <property type="entry name" value="MFS_Cyanate_Porter"/>
</dbReference>
<dbReference type="RefSeq" id="WP_023928303.1">
    <property type="nucleotide sequence ID" value="NZ_KI669455.1"/>
</dbReference>
<evidence type="ECO:0000256" key="2">
    <source>
        <dbReference type="ARBA" id="ARBA00022989"/>
    </source>
</evidence>
<feature type="transmembrane region" description="Helical" evidence="4">
    <location>
        <begin position="7"/>
        <end position="26"/>
    </location>
</feature>
<dbReference type="Proteomes" id="UP000018731">
    <property type="component" value="Unassembled WGS sequence"/>
</dbReference>
<keyword evidence="6" id="KW-1185">Reference proteome</keyword>
<feature type="transmembrane region" description="Helical" evidence="4">
    <location>
        <begin position="215"/>
        <end position="233"/>
    </location>
</feature>
<dbReference type="STRING" id="1357400.HMPREF2086_01568"/>
<dbReference type="EMBL" id="AZJI01000007">
    <property type="protein sequence ID" value="ETD22769.1"/>
    <property type="molecule type" value="Genomic_DNA"/>
</dbReference>
<evidence type="ECO:0000313" key="5">
    <source>
        <dbReference type="EMBL" id="ETD22769.1"/>
    </source>
</evidence>
<dbReference type="PANTHER" id="PTHR23523">
    <property type="match status" value="1"/>
</dbReference>
<dbReference type="Pfam" id="PF07690">
    <property type="entry name" value="MFS_1"/>
    <property type="match status" value="1"/>
</dbReference>
<dbReference type="PANTHER" id="PTHR23523:SF2">
    <property type="entry name" value="2-NITROIMIDAZOLE TRANSPORTER"/>
    <property type="match status" value="1"/>
</dbReference>
<feature type="transmembrane region" description="Helical" evidence="4">
    <location>
        <begin position="362"/>
        <end position="381"/>
    </location>
</feature>
<feature type="transmembrane region" description="Helical" evidence="4">
    <location>
        <begin position="46"/>
        <end position="66"/>
    </location>
</feature>
<feature type="transmembrane region" description="Helical" evidence="4">
    <location>
        <begin position="269"/>
        <end position="289"/>
    </location>
</feature>
<feature type="transmembrane region" description="Helical" evidence="4">
    <location>
        <begin position="239"/>
        <end position="260"/>
    </location>
</feature>
<proteinExistence type="predicted"/>
<comment type="caution">
    <text evidence="5">The sequence shown here is derived from an EMBL/GenBank/DDBJ whole genome shotgun (WGS) entry which is preliminary data.</text>
</comment>
<feature type="transmembrane region" description="Helical" evidence="4">
    <location>
        <begin position="73"/>
        <end position="90"/>
    </location>
</feature>
<keyword evidence="2 4" id="KW-1133">Transmembrane helix</keyword>
<keyword evidence="3 4" id="KW-0472">Membrane</keyword>
<evidence type="ECO:0000256" key="3">
    <source>
        <dbReference type="ARBA" id="ARBA00023136"/>
    </source>
</evidence>
<feature type="transmembrane region" description="Helical" evidence="4">
    <location>
        <begin position="295"/>
        <end position="317"/>
    </location>
</feature>
<accession>V8C5X5</accession>
<evidence type="ECO:0008006" key="7">
    <source>
        <dbReference type="Google" id="ProtNLM"/>
    </source>
</evidence>
<gene>
    <name evidence="5" type="ORF">HMPREF2086_01568</name>
</gene>
<dbReference type="HOGENOM" id="CLU_038046_1_0_7"/>
<evidence type="ECO:0000256" key="4">
    <source>
        <dbReference type="SAM" id="Phobius"/>
    </source>
</evidence>
<evidence type="ECO:0000313" key="6">
    <source>
        <dbReference type="Proteomes" id="UP000018731"/>
    </source>
</evidence>
<feature type="transmembrane region" description="Helical" evidence="4">
    <location>
        <begin position="96"/>
        <end position="118"/>
    </location>
</feature>